<keyword evidence="1 2" id="KW-0732">Signal</keyword>
<evidence type="ECO:0000313" key="5">
    <source>
        <dbReference type="Proteomes" id="UP001497602"/>
    </source>
</evidence>
<sequence>MKHKLLVVCLLFNYVLFAQTFTRDYSNGTTVYQIKMNFQKQSWGDVYLDVDVTNKGASNINVRNAKVTFLSDATPSLVNFFPNGKISYPTISLTQTPEGNQQKNSLTIGLADESWVDDLLGVDESFKFRVDLKTVNATYESIADSVRFFLENEEPSQFVNVTTNITGNDGNSVTVNYKNIVLNTTVTETTSTSVTNSLRINQEHQVWSNDFVIGTTKYASQYPETSPLSFTPSENNTIITLPYTKSTIATANVIINVRNLPSGANATLTLKNKTIDGANKTQSIANGNTTIDNVLVGNYTIEGSTYTLGDKAYIPEFTSSTINVTTSGTNTITIVYKEIIITDFNVKGFPKYLSHGTITSASELIDDNFKNSPLNVIFKYSGLDGAGDRGGIPDMTPTVNTIEQARRLEASPSQGGRKILPVMVHYTANASGGGSLEAIKDLEGENLYYHYRNLVQEIKVMLSYEDEAHPSPGAFVISPDLIGAIQQDVVFGNDHDIRTMFIDVNDEVRRAFTDENLSTTAIPTFTNDLKGYFQSVNFVIHHVGECKIPFGYQQNVWAAGSARWVFEGAGEFNSPVDEAIEVATFMNELAMYTGDWKPDFIAFDRYERDCFGPAAIQNYAWTAKHWDKYLVFCKEIAERIGNVPIMLWQIPGGHMATNDEVIVNYKLDQNSSASAPFFLGDDRIGTNINAIKAEVRNIPLTLAHYQANSVGELLANDDGYDWSKSNLQRLADMNVFSILWGGGSTTGVASIVNNGDDDGWLANKIKTYYENDVIRKRVVIPPYQEAPFCQNGGVIGETKAPLEVKLFPNPTKDYIQVISDNKGELEITIMDMLGNILKEVKKEHAKNVNIENLPSGMYLIKVKDKNNKQKSTSKIFYKE</sequence>
<evidence type="ECO:0000259" key="3">
    <source>
        <dbReference type="Pfam" id="PF18962"/>
    </source>
</evidence>
<proteinExistence type="predicted"/>
<accession>A0ABM9PS14</accession>
<dbReference type="RefSeq" id="WP_348740200.1">
    <property type="nucleotide sequence ID" value="NZ_CAXJRC010000045.1"/>
</dbReference>
<organism evidence="4 5">
    <name type="scientific">Tenacibaculum vairaonense</name>
    <dbReference type="NCBI Taxonomy" id="3137860"/>
    <lineage>
        <taxon>Bacteria</taxon>
        <taxon>Pseudomonadati</taxon>
        <taxon>Bacteroidota</taxon>
        <taxon>Flavobacteriia</taxon>
        <taxon>Flavobacteriales</taxon>
        <taxon>Flavobacteriaceae</taxon>
        <taxon>Tenacibaculum</taxon>
    </lineage>
</organism>
<evidence type="ECO:0000313" key="4">
    <source>
        <dbReference type="EMBL" id="CAL2108606.1"/>
    </source>
</evidence>
<protein>
    <submittedName>
        <fullName evidence="4">Por secretion system C-terminal sorting domain-containing protein</fullName>
    </submittedName>
</protein>
<comment type="caution">
    <text evidence="4">The sequence shown here is derived from an EMBL/GenBank/DDBJ whole genome shotgun (WGS) entry which is preliminary data.</text>
</comment>
<feature type="chain" id="PRO_5045744540" evidence="2">
    <location>
        <begin position="21"/>
        <end position="879"/>
    </location>
</feature>
<keyword evidence="5" id="KW-1185">Reference proteome</keyword>
<name>A0ABM9PS14_9FLAO</name>
<dbReference type="NCBIfam" id="TIGR04183">
    <property type="entry name" value="Por_Secre_tail"/>
    <property type="match status" value="1"/>
</dbReference>
<evidence type="ECO:0000256" key="1">
    <source>
        <dbReference type="ARBA" id="ARBA00022729"/>
    </source>
</evidence>
<dbReference type="Proteomes" id="UP001497602">
    <property type="component" value="Unassembled WGS sequence"/>
</dbReference>
<dbReference type="EMBL" id="CAXJRC010000045">
    <property type="protein sequence ID" value="CAL2108606.1"/>
    <property type="molecule type" value="Genomic_DNA"/>
</dbReference>
<gene>
    <name evidence="4" type="ORF">T190115A13A_80181</name>
</gene>
<evidence type="ECO:0000256" key="2">
    <source>
        <dbReference type="SAM" id="SignalP"/>
    </source>
</evidence>
<dbReference type="InterPro" id="IPR026444">
    <property type="entry name" value="Secre_tail"/>
</dbReference>
<feature type="signal peptide" evidence="2">
    <location>
        <begin position="1"/>
        <end position="20"/>
    </location>
</feature>
<dbReference type="Pfam" id="PF18962">
    <property type="entry name" value="Por_Secre_tail"/>
    <property type="match status" value="1"/>
</dbReference>
<feature type="domain" description="Secretion system C-terminal sorting" evidence="3">
    <location>
        <begin position="806"/>
        <end position="870"/>
    </location>
</feature>
<reference evidence="4 5" key="1">
    <citation type="submission" date="2024-05" db="EMBL/GenBank/DDBJ databases">
        <authorList>
            <person name="Duchaud E."/>
        </authorList>
    </citation>
    <scope>NUCLEOTIDE SEQUENCE [LARGE SCALE GENOMIC DNA]</scope>
    <source>
        <strain evidence="4">Ena-SAMPLE-TAB-13-05-2024-13:56:06:370-140305</strain>
    </source>
</reference>